<name>A0A927IA10_9ACTN</name>
<dbReference type="InterPro" id="IPR016795">
    <property type="entry name" value="UCP021697"/>
</dbReference>
<feature type="transmembrane region" description="Helical" evidence="6">
    <location>
        <begin position="50"/>
        <end position="68"/>
    </location>
</feature>
<proteinExistence type="predicted"/>
<feature type="transmembrane region" description="Helical" evidence="6">
    <location>
        <begin position="80"/>
        <end position="98"/>
    </location>
</feature>
<keyword evidence="3 6" id="KW-0812">Transmembrane</keyword>
<evidence type="ECO:0000313" key="9">
    <source>
        <dbReference type="Proteomes" id="UP000632289"/>
    </source>
</evidence>
<evidence type="ECO:0000313" key="8">
    <source>
        <dbReference type="EMBL" id="MBD3930388.1"/>
    </source>
</evidence>
<dbReference type="GO" id="GO:0005886">
    <property type="term" value="C:plasma membrane"/>
    <property type="evidence" value="ECO:0007669"/>
    <property type="project" value="UniProtKB-SubCell"/>
</dbReference>
<keyword evidence="9" id="KW-1185">Reference proteome</keyword>
<comment type="subcellular location">
    <subcellularLocation>
        <location evidence="1">Cell membrane</location>
        <topology evidence="1">Multi-pass membrane protein</topology>
    </subcellularLocation>
</comment>
<accession>A0A927IA10</accession>
<gene>
    <name evidence="8" type="ORF">IF129_02205</name>
</gene>
<dbReference type="Pfam" id="PF06271">
    <property type="entry name" value="RDD"/>
    <property type="match status" value="1"/>
</dbReference>
<reference evidence="8" key="1">
    <citation type="submission" date="2020-09" db="EMBL/GenBank/DDBJ databases">
        <title>Secondary metabolite and genome analysis of marine Streptomyces chumphonensis KK1-2T.</title>
        <authorList>
            <person name="Phongsopitanun W."/>
            <person name="Kanchanasin P."/>
            <person name="Pittayakhajonwut P."/>
            <person name="Suwanborirux K."/>
            <person name="Tanasupawat S."/>
        </authorList>
    </citation>
    <scope>NUCLEOTIDE SEQUENCE</scope>
    <source>
        <strain evidence="8">KK1-2</strain>
    </source>
</reference>
<feature type="transmembrane region" description="Helical" evidence="6">
    <location>
        <begin position="118"/>
        <end position="137"/>
    </location>
</feature>
<dbReference type="PIRSF" id="PIRSF021697">
    <property type="entry name" value="UCP021697"/>
    <property type="match status" value="1"/>
</dbReference>
<evidence type="ECO:0000256" key="1">
    <source>
        <dbReference type="ARBA" id="ARBA00004651"/>
    </source>
</evidence>
<dbReference type="PANTHER" id="PTHR36115:SF6">
    <property type="entry name" value="PROLINE-RICH ANTIGEN HOMOLOG"/>
    <property type="match status" value="1"/>
</dbReference>
<evidence type="ECO:0000256" key="6">
    <source>
        <dbReference type="SAM" id="Phobius"/>
    </source>
</evidence>
<dbReference type="EMBL" id="JACXYU010000001">
    <property type="protein sequence ID" value="MBD3930388.1"/>
    <property type="molecule type" value="Genomic_DNA"/>
</dbReference>
<evidence type="ECO:0000256" key="4">
    <source>
        <dbReference type="ARBA" id="ARBA00022989"/>
    </source>
</evidence>
<dbReference type="PANTHER" id="PTHR36115">
    <property type="entry name" value="PROLINE-RICH ANTIGEN HOMOLOG-RELATED"/>
    <property type="match status" value="1"/>
</dbReference>
<sequence length="156" mass="16682">MDKRQAIGSWLSGPQAAAEDLLGADFGYRGERLGLPREGPGSVAPTGRRIGAVFIDWMLCLLIGYGLLSGDGMSSAGNWALLVFGVMSLLLVGTLGFTPGKRLLGLRVVSVQGGRLTFPRAALRTALLLLFIPAVVWDRDARGLHDRLAHAVQVRM</sequence>
<evidence type="ECO:0000259" key="7">
    <source>
        <dbReference type="Pfam" id="PF06271"/>
    </source>
</evidence>
<keyword evidence="5 6" id="KW-0472">Membrane</keyword>
<evidence type="ECO:0000256" key="3">
    <source>
        <dbReference type="ARBA" id="ARBA00022692"/>
    </source>
</evidence>
<keyword evidence="2" id="KW-1003">Cell membrane</keyword>
<dbReference type="InterPro" id="IPR010432">
    <property type="entry name" value="RDD"/>
</dbReference>
<comment type="caution">
    <text evidence="8">The sequence shown here is derived from an EMBL/GenBank/DDBJ whole genome shotgun (WGS) entry which is preliminary data.</text>
</comment>
<evidence type="ECO:0000256" key="5">
    <source>
        <dbReference type="ARBA" id="ARBA00023136"/>
    </source>
</evidence>
<dbReference type="RefSeq" id="WP_191207671.1">
    <property type="nucleotide sequence ID" value="NZ_BAABKL010000039.1"/>
</dbReference>
<evidence type="ECO:0000256" key="2">
    <source>
        <dbReference type="ARBA" id="ARBA00022475"/>
    </source>
</evidence>
<organism evidence="8 9">
    <name type="scientific">Streptomyces chumphonensis</name>
    <dbReference type="NCBI Taxonomy" id="1214925"/>
    <lineage>
        <taxon>Bacteria</taxon>
        <taxon>Bacillati</taxon>
        <taxon>Actinomycetota</taxon>
        <taxon>Actinomycetes</taxon>
        <taxon>Kitasatosporales</taxon>
        <taxon>Streptomycetaceae</taxon>
        <taxon>Streptomyces</taxon>
    </lineage>
</organism>
<protein>
    <submittedName>
        <fullName evidence="8">RDD family protein</fullName>
    </submittedName>
</protein>
<keyword evidence="4 6" id="KW-1133">Transmembrane helix</keyword>
<dbReference type="Proteomes" id="UP000632289">
    <property type="component" value="Unassembled WGS sequence"/>
</dbReference>
<feature type="domain" description="RDD" evidence="7">
    <location>
        <begin position="43"/>
        <end position="149"/>
    </location>
</feature>
<dbReference type="InterPro" id="IPR051791">
    <property type="entry name" value="Pra-immunoreactive"/>
</dbReference>
<dbReference type="AlphaFoldDB" id="A0A927IA10"/>